<accession>A0A4Q1AV86</accession>
<organism evidence="12 13">
    <name type="scientific">Halarcobacter ebronensis</name>
    <dbReference type="NCBI Taxonomy" id="1462615"/>
    <lineage>
        <taxon>Bacteria</taxon>
        <taxon>Pseudomonadati</taxon>
        <taxon>Campylobacterota</taxon>
        <taxon>Epsilonproteobacteria</taxon>
        <taxon>Campylobacterales</taxon>
        <taxon>Arcobacteraceae</taxon>
        <taxon>Halarcobacter</taxon>
    </lineage>
</organism>
<dbReference type="Gene3D" id="3.60.20.10">
    <property type="entry name" value="Glutamine Phosphoribosylpyrophosphate, subunit 1, domain 1"/>
    <property type="match status" value="1"/>
</dbReference>
<dbReference type="InterPro" id="IPR006426">
    <property type="entry name" value="Asn_synth_AEB"/>
</dbReference>
<dbReference type="Proteomes" id="UP000289758">
    <property type="component" value="Unassembled WGS sequence"/>
</dbReference>
<evidence type="ECO:0000256" key="6">
    <source>
        <dbReference type="ARBA" id="ARBA00022962"/>
    </source>
</evidence>
<dbReference type="GO" id="GO:0004066">
    <property type="term" value="F:asparagine synthase (glutamine-hydrolyzing) activity"/>
    <property type="evidence" value="ECO:0007669"/>
    <property type="project" value="UniProtKB-EC"/>
</dbReference>
<dbReference type="PANTHER" id="PTHR43284">
    <property type="entry name" value="ASPARAGINE SYNTHETASE (GLUTAMINE-HYDROLYZING)"/>
    <property type="match status" value="1"/>
</dbReference>
<dbReference type="InterPro" id="IPR051786">
    <property type="entry name" value="ASN_synthetase/amidase"/>
</dbReference>
<evidence type="ECO:0000256" key="4">
    <source>
        <dbReference type="ARBA" id="ARBA00022741"/>
    </source>
</evidence>
<feature type="active site" description="For GATase activity" evidence="8">
    <location>
        <position position="2"/>
    </location>
</feature>
<evidence type="ECO:0000256" key="7">
    <source>
        <dbReference type="ARBA" id="ARBA00048741"/>
    </source>
</evidence>
<dbReference type="PANTHER" id="PTHR43284:SF1">
    <property type="entry name" value="ASPARAGINE SYNTHETASE"/>
    <property type="match status" value="1"/>
</dbReference>
<evidence type="ECO:0000256" key="1">
    <source>
        <dbReference type="ARBA" id="ARBA00005187"/>
    </source>
</evidence>
<dbReference type="CDD" id="cd00712">
    <property type="entry name" value="AsnB"/>
    <property type="match status" value="1"/>
</dbReference>
<dbReference type="EMBL" id="PDKK01000005">
    <property type="protein sequence ID" value="RXK05863.1"/>
    <property type="molecule type" value="Genomic_DNA"/>
</dbReference>
<dbReference type="GO" id="GO:0006529">
    <property type="term" value="P:asparagine biosynthetic process"/>
    <property type="evidence" value="ECO:0007669"/>
    <property type="project" value="UniProtKB-KW"/>
</dbReference>
<dbReference type="InterPro" id="IPR017932">
    <property type="entry name" value="GATase_2_dom"/>
</dbReference>
<keyword evidence="8" id="KW-0061">Asparagine biosynthesis</keyword>
<protein>
    <recommendedName>
        <fullName evidence="3">asparagine synthase (glutamine-hydrolyzing)</fullName>
        <ecNumber evidence="3">6.3.5.4</ecNumber>
    </recommendedName>
</protein>
<comment type="caution">
    <text evidence="12">The sequence shown here is derived from an EMBL/GenBank/DDBJ whole genome shotgun (WGS) entry which is preliminary data.</text>
</comment>
<dbReference type="InterPro" id="IPR001962">
    <property type="entry name" value="Asn_synthase"/>
</dbReference>
<evidence type="ECO:0000256" key="10">
    <source>
        <dbReference type="PIRSR" id="PIRSR001589-3"/>
    </source>
</evidence>
<feature type="site" description="Important for beta-aspartyl-AMP intermediate formation" evidence="10">
    <location>
        <position position="354"/>
    </location>
</feature>
<comment type="catalytic activity">
    <reaction evidence="7">
        <text>L-aspartate + L-glutamine + ATP + H2O = L-asparagine + L-glutamate + AMP + diphosphate + H(+)</text>
        <dbReference type="Rhea" id="RHEA:12228"/>
        <dbReference type="ChEBI" id="CHEBI:15377"/>
        <dbReference type="ChEBI" id="CHEBI:15378"/>
        <dbReference type="ChEBI" id="CHEBI:29985"/>
        <dbReference type="ChEBI" id="CHEBI:29991"/>
        <dbReference type="ChEBI" id="CHEBI:30616"/>
        <dbReference type="ChEBI" id="CHEBI:33019"/>
        <dbReference type="ChEBI" id="CHEBI:58048"/>
        <dbReference type="ChEBI" id="CHEBI:58359"/>
        <dbReference type="ChEBI" id="CHEBI:456215"/>
        <dbReference type="EC" id="6.3.5.4"/>
    </reaction>
</comment>
<dbReference type="SUPFAM" id="SSF56235">
    <property type="entry name" value="N-terminal nucleophile aminohydrolases (Ntn hydrolases)"/>
    <property type="match status" value="1"/>
</dbReference>
<feature type="binding site" evidence="9">
    <location>
        <position position="250"/>
    </location>
    <ligand>
        <name>ATP</name>
        <dbReference type="ChEBI" id="CHEBI:30616"/>
    </ligand>
</feature>
<dbReference type="Pfam" id="PF13537">
    <property type="entry name" value="GATase_7"/>
    <property type="match status" value="1"/>
</dbReference>
<dbReference type="InterPro" id="IPR014729">
    <property type="entry name" value="Rossmann-like_a/b/a_fold"/>
</dbReference>
<evidence type="ECO:0000259" key="11">
    <source>
        <dbReference type="PROSITE" id="PS51278"/>
    </source>
</evidence>
<feature type="domain" description="Glutamine amidotransferase type-2" evidence="11">
    <location>
        <begin position="2"/>
        <end position="202"/>
    </location>
</feature>
<evidence type="ECO:0000313" key="12">
    <source>
        <dbReference type="EMBL" id="RXK05863.1"/>
    </source>
</evidence>
<feature type="binding site" evidence="9">
    <location>
        <position position="89"/>
    </location>
    <ligand>
        <name>L-glutamine</name>
        <dbReference type="ChEBI" id="CHEBI:58359"/>
    </ligand>
</feature>
<name>A0A4Q1AV86_9BACT</name>
<dbReference type="OrthoDB" id="9763290at2"/>
<feature type="binding site" evidence="9">
    <location>
        <position position="277"/>
    </location>
    <ligand>
        <name>ATP</name>
        <dbReference type="ChEBI" id="CHEBI:30616"/>
    </ligand>
</feature>
<dbReference type="InterPro" id="IPR033738">
    <property type="entry name" value="AsnB_N"/>
</dbReference>
<dbReference type="SUPFAM" id="SSF52402">
    <property type="entry name" value="Adenine nucleotide alpha hydrolases-like"/>
    <property type="match status" value="1"/>
</dbReference>
<evidence type="ECO:0000256" key="9">
    <source>
        <dbReference type="PIRSR" id="PIRSR001589-2"/>
    </source>
</evidence>
<keyword evidence="5 9" id="KW-0067">ATP-binding</keyword>
<keyword evidence="13" id="KW-1185">Reference proteome</keyword>
<evidence type="ECO:0000256" key="5">
    <source>
        <dbReference type="ARBA" id="ARBA00022840"/>
    </source>
</evidence>
<proteinExistence type="inferred from homology"/>
<comment type="similarity">
    <text evidence="2">Belongs to the asparagine synthetase family.</text>
</comment>
<reference evidence="12 13" key="1">
    <citation type="submission" date="2017-10" db="EMBL/GenBank/DDBJ databases">
        <title>Genomics of the genus Arcobacter.</title>
        <authorList>
            <person name="Perez-Cataluna A."/>
            <person name="Figueras M.J."/>
        </authorList>
    </citation>
    <scope>NUCLEOTIDE SEQUENCE [LARGE SCALE GENOMIC DNA]</scope>
    <source>
        <strain evidence="12 13">CECT 8441</strain>
    </source>
</reference>
<dbReference type="InterPro" id="IPR029055">
    <property type="entry name" value="Ntn_hydrolases_N"/>
</dbReference>
<keyword evidence="8" id="KW-0028">Amino-acid biosynthesis</keyword>
<dbReference type="GO" id="GO:0005829">
    <property type="term" value="C:cytosol"/>
    <property type="evidence" value="ECO:0007669"/>
    <property type="project" value="TreeGrafter"/>
</dbReference>
<dbReference type="NCBIfam" id="TIGR01536">
    <property type="entry name" value="asn_synth_AEB"/>
    <property type="match status" value="1"/>
</dbReference>
<dbReference type="PROSITE" id="PS51278">
    <property type="entry name" value="GATASE_TYPE_2"/>
    <property type="match status" value="1"/>
</dbReference>
<evidence type="ECO:0000256" key="3">
    <source>
        <dbReference type="ARBA" id="ARBA00012737"/>
    </source>
</evidence>
<keyword evidence="6 8" id="KW-0315">Glutamine amidotransferase</keyword>
<keyword evidence="4 9" id="KW-0547">Nucleotide-binding</keyword>
<dbReference type="Gene3D" id="3.40.50.620">
    <property type="entry name" value="HUPs"/>
    <property type="match status" value="1"/>
</dbReference>
<feature type="binding site" evidence="9">
    <location>
        <begin position="352"/>
        <end position="353"/>
    </location>
    <ligand>
        <name>ATP</name>
        <dbReference type="ChEBI" id="CHEBI:30616"/>
    </ligand>
</feature>
<dbReference type="CDD" id="cd01991">
    <property type="entry name" value="Asn_synthase_B_C"/>
    <property type="match status" value="1"/>
</dbReference>
<sequence length="582" mass="68739">MCGIIGTNNKSVNFTKAVELLEHRGPDNLGYYEYKNNQFGHTRLSIIDLDKEANQPMEFDQLVITFNGEIYNYKELIESEKLHCVTKSDTEVLIRLYQKYGKDFLNKLNGMFSFCIYDKTKDSFFCARDRFGKKPFYYYHKDGIFIYASEIKSILKLLCTQPEMNMNAFYEYLSFMTPINTNTFYKDIKKLFAGSFLYKEGKEFITKKYYDIDNINTTVFDEEEALKRIEEILISSVKSRLVSDVEVATLLSGGVDSSLVSALYAKIGRKKINTFCIGYDEYEHYSELNYAKVVSKHIKSNHHELIMNSKDFVNTLDLVFNQMDEPFADSASIPTYLLSEFINKHGIKVALSGEGSDESFLGYDNYFKMLEYYDKKPQKEVFNLTKDWEYNFRALNKKHIYQTSGETFTEIQKEKLLLNYKASSYIDNYNCNYPPFKWLTYIDFKIWIEDVLMTKIDRMSMAHSLELRAPFLDYRLVEYVLSIDKSVKIGNTNKYLLKKIAEKYLPLEIVNRRKKGFSFPFIEWLHKELKDESLSTILKANKKLGLFDENFLKYIYTESKDGRFKQHFWSLYIFAKWFNQNY</sequence>
<evidence type="ECO:0000256" key="2">
    <source>
        <dbReference type="ARBA" id="ARBA00005752"/>
    </source>
</evidence>
<comment type="pathway">
    <text evidence="1">Amino-acid biosynthesis; L-asparagine biosynthesis; L-asparagine from L-aspartate (L-Gln route): step 1/1.</text>
</comment>
<dbReference type="RefSeq" id="WP_129087072.1">
    <property type="nucleotide sequence ID" value="NZ_CP053836.1"/>
</dbReference>
<evidence type="ECO:0000313" key="13">
    <source>
        <dbReference type="Proteomes" id="UP000289758"/>
    </source>
</evidence>
<gene>
    <name evidence="12" type="primary">asnB</name>
    <name evidence="12" type="ORF">CRV07_07265</name>
</gene>
<dbReference type="PIRSF" id="PIRSF001589">
    <property type="entry name" value="Asn_synthetase_glu-h"/>
    <property type="match status" value="1"/>
</dbReference>
<dbReference type="AlphaFoldDB" id="A0A4Q1AV86"/>
<evidence type="ECO:0000256" key="8">
    <source>
        <dbReference type="PIRSR" id="PIRSR001589-1"/>
    </source>
</evidence>
<dbReference type="EC" id="6.3.5.4" evidence="3"/>
<dbReference type="Pfam" id="PF00733">
    <property type="entry name" value="Asn_synthase"/>
    <property type="match status" value="1"/>
</dbReference>
<dbReference type="GO" id="GO:0005524">
    <property type="term" value="F:ATP binding"/>
    <property type="evidence" value="ECO:0007669"/>
    <property type="project" value="UniProtKB-KW"/>
</dbReference>